<proteinExistence type="predicted"/>
<organism evidence="3 4">
    <name type="scientific">Medicago truncatula</name>
    <name type="common">Barrel medic</name>
    <name type="synonym">Medicago tribuloides</name>
    <dbReference type="NCBI Taxonomy" id="3880"/>
    <lineage>
        <taxon>Eukaryota</taxon>
        <taxon>Viridiplantae</taxon>
        <taxon>Streptophyta</taxon>
        <taxon>Embryophyta</taxon>
        <taxon>Tracheophyta</taxon>
        <taxon>Spermatophyta</taxon>
        <taxon>Magnoliopsida</taxon>
        <taxon>eudicotyledons</taxon>
        <taxon>Gunneridae</taxon>
        <taxon>Pentapetalae</taxon>
        <taxon>rosids</taxon>
        <taxon>fabids</taxon>
        <taxon>Fabales</taxon>
        <taxon>Fabaceae</taxon>
        <taxon>Papilionoideae</taxon>
        <taxon>50 kb inversion clade</taxon>
        <taxon>NPAAA clade</taxon>
        <taxon>Hologalegina</taxon>
        <taxon>IRL clade</taxon>
        <taxon>Trifolieae</taxon>
        <taxon>Medicago</taxon>
    </lineage>
</organism>
<feature type="signal peptide" evidence="2">
    <location>
        <begin position="1"/>
        <end position="22"/>
    </location>
</feature>
<sequence>MASKNTFLIWVALILCVFSLRAIKLDGASELQPRWYEMTKSRRLLGQEQTGPTKGGGSSLIGKPKNKPYDDPCCHNYYHP</sequence>
<dbReference type="EMBL" id="PSQE01000008">
    <property type="protein sequence ID" value="RHN38861.1"/>
    <property type="molecule type" value="Genomic_DNA"/>
</dbReference>
<evidence type="ECO:0000256" key="1">
    <source>
        <dbReference type="SAM" id="MobiDB-lite"/>
    </source>
</evidence>
<feature type="chain" id="PRO_5017227871" description="Transmembrane protein" evidence="2">
    <location>
        <begin position="23"/>
        <end position="80"/>
    </location>
</feature>
<feature type="region of interest" description="Disordered" evidence="1">
    <location>
        <begin position="42"/>
        <end position="80"/>
    </location>
</feature>
<dbReference type="Proteomes" id="UP000265566">
    <property type="component" value="Chromosome 8"/>
</dbReference>
<dbReference type="Gramene" id="rna44831">
    <property type="protein sequence ID" value="RHN38861.1"/>
    <property type="gene ID" value="gene44831"/>
</dbReference>
<name>A0A396GF22_MEDTR</name>
<evidence type="ECO:0000313" key="4">
    <source>
        <dbReference type="Proteomes" id="UP000265566"/>
    </source>
</evidence>
<gene>
    <name evidence="3" type="ORF">MtrunA17_Chr8g0337701</name>
</gene>
<evidence type="ECO:0000256" key="2">
    <source>
        <dbReference type="SAM" id="SignalP"/>
    </source>
</evidence>
<evidence type="ECO:0008006" key="5">
    <source>
        <dbReference type="Google" id="ProtNLM"/>
    </source>
</evidence>
<keyword evidence="2" id="KW-0732">Signal</keyword>
<comment type="caution">
    <text evidence="3">The sequence shown here is derived from an EMBL/GenBank/DDBJ whole genome shotgun (WGS) entry which is preliminary data.</text>
</comment>
<accession>A0A396GF22</accession>
<evidence type="ECO:0000313" key="3">
    <source>
        <dbReference type="EMBL" id="RHN38861.1"/>
    </source>
</evidence>
<protein>
    <recommendedName>
        <fullName evidence="5">Transmembrane protein</fullName>
    </recommendedName>
</protein>
<dbReference type="AlphaFoldDB" id="A0A396GF22"/>
<reference evidence="4" key="1">
    <citation type="journal article" date="2018" name="Nat. Plants">
        <title>Whole-genome landscape of Medicago truncatula symbiotic genes.</title>
        <authorList>
            <person name="Pecrix Y."/>
            <person name="Staton S.E."/>
            <person name="Sallet E."/>
            <person name="Lelandais-Briere C."/>
            <person name="Moreau S."/>
            <person name="Carrere S."/>
            <person name="Blein T."/>
            <person name="Jardinaud M.F."/>
            <person name="Latrasse D."/>
            <person name="Zouine M."/>
            <person name="Zahm M."/>
            <person name="Kreplak J."/>
            <person name="Mayjonade B."/>
            <person name="Satge C."/>
            <person name="Perez M."/>
            <person name="Cauet S."/>
            <person name="Marande W."/>
            <person name="Chantry-Darmon C."/>
            <person name="Lopez-Roques C."/>
            <person name="Bouchez O."/>
            <person name="Berard A."/>
            <person name="Debelle F."/>
            <person name="Munos S."/>
            <person name="Bendahmane A."/>
            <person name="Berges H."/>
            <person name="Niebel A."/>
            <person name="Buitink J."/>
            <person name="Frugier F."/>
            <person name="Benhamed M."/>
            <person name="Crespi M."/>
            <person name="Gouzy J."/>
            <person name="Gamas P."/>
        </authorList>
    </citation>
    <scope>NUCLEOTIDE SEQUENCE [LARGE SCALE GENOMIC DNA]</scope>
    <source>
        <strain evidence="4">cv. Jemalong A17</strain>
    </source>
</reference>